<feature type="transmembrane region" description="Helical" evidence="10">
    <location>
        <begin position="189"/>
        <end position="211"/>
    </location>
</feature>
<dbReference type="PRINTS" id="PR00864">
    <property type="entry name" value="PREPILNPTASE"/>
</dbReference>
<evidence type="ECO:0000259" key="12">
    <source>
        <dbReference type="Pfam" id="PF06750"/>
    </source>
</evidence>
<reference evidence="13 14" key="1">
    <citation type="submission" date="2017-05" db="EMBL/GenBank/DDBJ databases">
        <title>Complete and WGS of Bordetella genogroups.</title>
        <authorList>
            <person name="Spilker T."/>
            <person name="LiPuma J."/>
        </authorList>
    </citation>
    <scope>NUCLEOTIDE SEQUENCE [LARGE SCALE GENOMIC DNA]</scope>
    <source>
        <strain evidence="13 14">AU9919</strain>
    </source>
</reference>
<keyword evidence="9" id="KW-0645">Protease</keyword>
<sequence>MWHTFAIDPAWAVALAAVLGLLVGSWLTVVGHRLPRMMERDWLQQVQESQQGQQDSLSDVSDVVPGRSSYNLWRPGWHCPFCAAPVRGWRRVPLVGWVLARGRCQSCRRNIGWRYPLTEILTALLFGLCAWRFGPTPIALCAMALCAALVVLSWIDLQTSLLPDAITFPLVWAGLLINLNGALAPLPLAVLGAAVGYVFLWLLFHMFRLLTGREGMGYGDFKLLAALGAWFGLAALPSLLLVASLTGVLAAGCLRLTGHAQRGQALPFGPYLALAGVVALFAVAGRSAWF</sequence>
<comment type="caution">
    <text evidence="13">The sequence shown here is derived from an EMBL/GenBank/DDBJ whole genome shotgun (WGS) entry which is preliminary data.</text>
</comment>
<dbReference type="InterPro" id="IPR014032">
    <property type="entry name" value="Peptidase_A24A_bac"/>
</dbReference>
<dbReference type="GO" id="GO:0032259">
    <property type="term" value="P:methylation"/>
    <property type="evidence" value="ECO:0007669"/>
    <property type="project" value="UniProtKB-KW"/>
</dbReference>
<dbReference type="RefSeq" id="WP_094837308.1">
    <property type="nucleotide sequence ID" value="NZ_NEVQ01000003.1"/>
</dbReference>
<comment type="similarity">
    <text evidence="2 8">Belongs to the peptidase A24 family.</text>
</comment>
<comment type="function">
    <text evidence="9">Plays an essential role in type IV pili and type II pseudopili formation by proteolytically removing the leader sequence from substrate proteins and subsequently monomethylating the alpha-amino group of the newly exposed N-terminal phenylalanine.</text>
</comment>
<feature type="transmembrane region" description="Helical" evidence="10">
    <location>
        <begin position="223"/>
        <end position="251"/>
    </location>
</feature>
<evidence type="ECO:0000256" key="6">
    <source>
        <dbReference type="ARBA" id="ARBA00022989"/>
    </source>
</evidence>
<keyword evidence="9" id="KW-0808">Transferase</keyword>
<dbReference type="EC" id="3.4.23.43" evidence="9"/>
<dbReference type="InterPro" id="IPR000045">
    <property type="entry name" value="Prepilin_IV_endopep_pep"/>
</dbReference>
<evidence type="ECO:0000256" key="2">
    <source>
        <dbReference type="ARBA" id="ARBA00005801"/>
    </source>
</evidence>
<keyword evidence="9" id="KW-0489">Methyltransferase</keyword>
<dbReference type="GO" id="GO:0005886">
    <property type="term" value="C:plasma membrane"/>
    <property type="evidence" value="ECO:0007669"/>
    <property type="project" value="UniProtKB-SubCell"/>
</dbReference>
<protein>
    <recommendedName>
        <fullName evidence="9">Prepilin leader peptidase/N-methyltransferase</fullName>
        <ecNumber evidence="9">2.1.1.-</ecNumber>
        <ecNumber evidence="9">3.4.23.43</ecNumber>
    </recommendedName>
</protein>
<evidence type="ECO:0000256" key="1">
    <source>
        <dbReference type="ARBA" id="ARBA00004429"/>
    </source>
</evidence>
<dbReference type="AlphaFoldDB" id="A0A261UTR6"/>
<dbReference type="EC" id="2.1.1.-" evidence="9"/>
<evidence type="ECO:0000256" key="7">
    <source>
        <dbReference type="ARBA" id="ARBA00023136"/>
    </source>
</evidence>
<keyword evidence="3" id="KW-1003">Cell membrane</keyword>
<comment type="subcellular location">
    <subcellularLocation>
        <location evidence="1">Cell inner membrane</location>
        <topology evidence="1">Multi-pass membrane protein</topology>
    </subcellularLocation>
    <subcellularLocation>
        <location evidence="9">Cell membrane</location>
        <topology evidence="9">Multi-pass membrane protein</topology>
    </subcellularLocation>
</comment>
<feature type="domain" description="Prepilin peptidase A24 N-terminal" evidence="12">
    <location>
        <begin position="18"/>
        <end position="133"/>
    </location>
</feature>
<dbReference type="InterPro" id="IPR010627">
    <property type="entry name" value="Prepilin_pept_A24_N"/>
</dbReference>
<proteinExistence type="inferred from homology"/>
<organism evidence="13 14">
    <name type="scientific">Bordetella genomosp. 4</name>
    <dbReference type="NCBI Taxonomy" id="463044"/>
    <lineage>
        <taxon>Bacteria</taxon>
        <taxon>Pseudomonadati</taxon>
        <taxon>Pseudomonadota</taxon>
        <taxon>Betaproteobacteria</taxon>
        <taxon>Burkholderiales</taxon>
        <taxon>Alcaligenaceae</taxon>
        <taxon>Bordetella</taxon>
    </lineage>
</organism>
<evidence type="ECO:0000256" key="9">
    <source>
        <dbReference type="RuleBase" id="RU003794"/>
    </source>
</evidence>
<evidence type="ECO:0000259" key="11">
    <source>
        <dbReference type="Pfam" id="PF01478"/>
    </source>
</evidence>
<dbReference type="GO" id="GO:0008168">
    <property type="term" value="F:methyltransferase activity"/>
    <property type="evidence" value="ECO:0007669"/>
    <property type="project" value="UniProtKB-KW"/>
</dbReference>
<evidence type="ECO:0000313" key="14">
    <source>
        <dbReference type="Proteomes" id="UP000216885"/>
    </source>
</evidence>
<feature type="domain" description="Prepilin type IV endopeptidase peptidase" evidence="11">
    <location>
        <begin position="144"/>
        <end position="250"/>
    </location>
</feature>
<feature type="transmembrane region" description="Helical" evidence="10">
    <location>
        <begin position="12"/>
        <end position="30"/>
    </location>
</feature>
<evidence type="ECO:0000256" key="10">
    <source>
        <dbReference type="SAM" id="Phobius"/>
    </source>
</evidence>
<dbReference type="Gene3D" id="1.20.120.1220">
    <property type="match status" value="1"/>
</dbReference>
<dbReference type="GO" id="GO:0006465">
    <property type="term" value="P:signal peptide processing"/>
    <property type="evidence" value="ECO:0007669"/>
    <property type="project" value="TreeGrafter"/>
</dbReference>
<dbReference type="Pfam" id="PF01478">
    <property type="entry name" value="Peptidase_A24"/>
    <property type="match status" value="1"/>
</dbReference>
<evidence type="ECO:0000256" key="3">
    <source>
        <dbReference type="ARBA" id="ARBA00022475"/>
    </source>
</evidence>
<gene>
    <name evidence="13" type="ORF">CAL20_03650</name>
</gene>
<name>A0A261UTR6_9BORD</name>
<evidence type="ECO:0000256" key="8">
    <source>
        <dbReference type="RuleBase" id="RU003793"/>
    </source>
</evidence>
<dbReference type="PANTHER" id="PTHR30487:SF0">
    <property type="entry name" value="PREPILIN LEADER PEPTIDASE_N-METHYLTRANSFERASE-RELATED"/>
    <property type="match status" value="1"/>
</dbReference>
<keyword evidence="9" id="KW-0378">Hydrolase</keyword>
<keyword evidence="5 9" id="KW-0812">Transmembrane</keyword>
<keyword evidence="9" id="KW-0511">Multifunctional enzyme</keyword>
<evidence type="ECO:0000256" key="4">
    <source>
        <dbReference type="ARBA" id="ARBA00022519"/>
    </source>
</evidence>
<feature type="transmembrane region" description="Helical" evidence="10">
    <location>
        <begin position="137"/>
        <end position="155"/>
    </location>
</feature>
<dbReference type="EMBL" id="NEVQ01000003">
    <property type="protein sequence ID" value="OZI64937.1"/>
    <property type="molecule type" value="Genomic_DNA"/>
</dbReference>
<dbReference type="Pfam" id="PF06750">
    <property type="entry name" value="A24_N_bact"/>
    <property type="match status" value="1"/>
</dbReference>
<dbReference type="GO" id="GO:0004190">
    <property type="term" value="F:aspartic-type endopeptidase activity"/>
    <property type="evidence" value="ECO:0007669"/>
    <property type="project" value="UniProtKB-EC"/>
</dbReference>
<evidence type="ECO:0000313" key="13">
    <source>
        <dbReference type="EMBL" id="OZI64937.1"/>
    </source>
</evidence>
<keyword evidence="4" id="KW-0997">Cell inner membrane</keyword>
<feature type="transmembrane region" description="Helical" evidence="10">
    <location>
        <begin position="162"/>
        <end position="183"/>
    </location>
</feature>
<keyword evidence="14" id="KW-1185">Reference proteome</keyword>
<keyword evidence="7 10" id="KW-0472">Membrane</keyword>
<keyword evidence="6 10" id="KW-1133">Transmembrane helix</keyword>
<feature type="transmembrane region" description="Helical" evidence="10">
    <location>
        <begin position="271"/>
        <end position="289"/>
    </location>
</feature>
<dbReference type="PANTHER" id="PTHR30487">
    <property type="entry name" value="TYPE 4 PREPILIN-LIKE PROTEINS LEADER PEPTIDE-PROCESSING ENZYME"/>
    <property type="match status" value="1"/>
</dbReference>
<dbReference type="InterPro" id="IPR050882">
    <property type="entry name" value="Prepilin_peptidase/N-MTase"/>
</dbReference>
<accession>A0A261UTR6</accession>
<dbReference type="Proteomes" id="UP000216885">
    <property type="component" value="Unassembled WGS sequence"/>
</dbReference>
<evidence type="ECO:0000256" key="5">
    <source>
        <dbReference type="ARBA" id="ARBA00022692"/>
    </source>
</evidence>
<comment type="catalytic activity">
    <reaction evidence="9">
        <text>Typically cleaves a -Gly-|-Phe- bond to release an N-terminal, basic peptide of 5-8 residues from type IV prepilin, and then N-methylates the new N-terminal amino group, the methyl donor being S-adenosyl-L-methionine.</text>
        <dbReference type="EC" id="3.4.23.43"/>
    </reaction>
</comment>